<dbReference type="AlphaFoldDB" id="A7EZG8"/>
<proteinExistence type="predicted"/>
<keyword evidence="2" id="KW-1185">Reference proteome</keyword>
<evidence type="ECO:0000313" key="1">
    <source>
        <dbReference type="EMBL" id="EDN94860.1"/>
    </source>
</evidence>
<dbReference type="EMBL" id="CH476636">
    <property type="protein sequence ID" value="EDN94860.1"/>
    <property type="molecule type" value="Genomic_DNA"/>
</dbReference>
<protein>
    <submittedName>
        <fullName evidence="1">Uncharacterized protein</fullName>
    </submittedName>
</protein>
<dbReference type="Proteomes" id="UP000001312">
    <property type="component" value="Unassembled WGS sequence"/>
</dbReference>
<dbReference type="InParanoid" id="A7EZG8"/>
<dbReference type="KEGG" id="ssl:SS1G_10735"/>
<name>A7EZG8_SCLS1</name>
<dbReference type="RefSeq" id="XP_001588288.1">
    <property type="nucleotide sequence ID" value="XM_001588238.1"/>
</dbReference>
<organism evidence="1 2">
    <name type="scientific">Sclerotinia sclerotiorum (strain ATCC 18683 / 1980 / Ss-1)</name>
    <name type="common">White mold</name>
    <name type="synonym">Whetzelinia sclerotiorum</name>
    <dbReference type="NCBI Taxonomy" id="665079"/>
    <lineage>
        <taxon>Eukaryota</taxon>
        <taxon>Fungi</taxon>
        <taxon>Dikarya</taxon>
        <taxon>Ascomycota</taxon>
        <taxon>Pezizomycotina</taxon>
        <taxon>Leotiomycetes</taxon>
        <taxon>Helotiales</taxon>
        <taxon>Sclerotiniaceae</taxon>
        <taxon>Sclerotinia</taxon>
    </lineage>
</organism>
<sequence length="75" mass="8645">MNTTLSETNEAISADIVLLYFRIQRRKNDKHAKEHKYHNTKLYKLFAGGEVWLLVADCRETAVRAACLTDQHPCP</sequence>
<gene>
    <name evidence="1" type="ORF">SS1G_10735</name>
</gene>
<reference evidence="2" key="1">
    <citation type="journal article" date="2011" name="PLoS Genet.">
        <title>Genomic analysis of the necrotrophic fungal pathogens Sclerotinia sclerotiorum and Botrytis cinerea.</title>
        <authorList>
            <person name="Amselem J."/>
            <person name="Cuomo C.A."/>
            <person name="van Kan J.A."/>
            <person name="Viaud M."/>
            <person name="Benito E.P."/>
            <person name="Couloux A."/>
            <person name="Coutinho P.M."/>
            <person name="de Vries R.P."/>
            <person name="Dyer P.S."/>
            <person name="Fillinger S."/>
            <person name="Fournier E."/>
            <person name="Gout L."/>
            <person name="Hahn M."/>
            <person name="Kohn L."/>
            <person name="Lapalu N."/>
            <person name="Plummer K.M."/>
            <person name="Pradier J.M."/>
            <person name="Quevillon E."/>
            <person name="Sharon A."/>
            <person name="Simon A."/>
            <person name="ten Have A."/>
            <person name="Tudzynski B."/>
            <person name="Tudzynski P."/>
            <person name="Wincker P."/>
            <person name="Andrew M."/>
            <person name="Anthouard V."/>
            <person name="Beever R.E."/>
            <person name="Beffa R."/>
            <person name="Benoit I."/>
            <person name="Bouzid O."/>
            <person name="Brault B."/>
            <person name="Chen Z."/>
            <person name="Choquer M."/>
            <person name="Collemare J."/>
            <person name="Cotton P."/>
            <person name="Danchin E.G."/>
            <person name="Da Silva C."/>
            <person name="Gautier A."/>
            <person name="Giraud C."/>
            <person name="Giraud T."/>
            <person name="Gonzalez C."/>
            <person name="Grossetete S."/>
            <person name="Guldener U."/>
            <person name="Henrissat B."/>
            <person name="Howlett B.J."/>
            <person name="Kodira C."/>
            <person name="Kretschmer M."/>
            <person name="Lappartient A."/>
            <person name="Leroch M."/>
            <person name="Levis C."/>
            <person name="Mauceli E."/>
            <person name="Neuveglise C."/>
            <person name="Oeser B."/>
            <person name="Pearson M."/>
            <person name="Poulain J."/>
            <person name="Poussereau N."/>
            <person name="Quesneville H."/>
            <person name="Rascle C."/>
            <person name="Schumacher J."/>
            <person name="Segurens B."/>
            <person name="Sexton A."/>
            <person name="Silva E."/>
            <person name="Sirven C."/>
            <person name="Soanes D.M."/>
            <person name="Talbot N.J."/>
            <person name="Templeton M."/>
            <person name="Yandava C."/>
            <person name="Yarden O."/>
            <person name="Zeng Q."/>
            <person name="Rollins J.A."/>
            <person name="Lebrun M.H."/>
            <person name="Dickman M."/>
        </authorList>
    </citation>
    <scope>NUCLEOTIDE SEQUENCE [LARGE SCALE GENOMIC DNA]</scope>
    <source>
        <strain evidence="2">ATCC 18683 / 1980 / Ss-1</strain>
    </source>
</reference>
<accession>A7EZG8</accession>
<evidence type="ECO:0000313" key="2">
    <source>
        <dbReference type="Proteomes" id="UP000001312"/>
    </source>
</evidence>
<dbReference type="GeneID" id="5484394"/>